<dbReference type="Pfam" id="PF17203">
    <property type="entry name" value="sCache_3_2"/>
    <property type="match status" value="1"/>
</dbReference>
<evidence type="ECO:0000259" key="15">
    <source>
        <dbReference type="PROSITE" id="PS50109"/>
    </source>
</evidence>
<keyword evidence="6 16" id="KW-0808">Transferase</keyword>
<keyword evidence="16" id="KW-0560">Oxidoreductase</keyword>
<name>A0ABT8HUT6_9BACL</name>
<evidence type="ECO:0000256" key="6">
    <source>
        <dbReference type="ARBA" id="ARBA00022679"/>
    </source>
</evidence>
<keyword evidence="10" id="KW-0067">ATP-binding</keyword>
<gene>
    <name evidence="16" type="primary">dcuS</name>
    <name evidence="16" type="ORF">QYB97_08515</name>
</gene>
<keyword evidence="12" id="KW-0902">Two-component regulatory system</keyword>
<evidence type="ECO:0000256" key="10">
    <source>
        <dbReference type="ARBA" id="ARBA00022840"/>
    </source>
</evidence>
<dbReference type="Gene3D" id="1.10.287.130">
    <property type="match status" value="1"/>
</dbReference>
<dbReference type="EMBL" id="JAUHTR010000003">
    <property type="protein sequence ID" value="MDN4524514.1"/>
    <property type="molecule type" value="Genomic_DNA"/>
</dbReference>
<dbReference type="InterPro" id="IPR003594">
    <property type="entry name" value="HATPase_dom"/>
</dbReference>
<dbReference type="InterPro" id="IPR033463">
    <property type="entry name" value="sCache_3"/>
</dbReference>
<feature type="transmembrane region" description="Helical" evidence="14">
    <location>
        <begin position="176"/>
        <end position="198"/>
    </location>
</feature>
<dbReference type="InterPro" id="IPR035965">
    <property type="entry name" value="PAS-like_dom_sf"/>
</dbReference>
<dbReference type="NCBIfam" id="NF008298">
    <property type="entry name" value="PRK11086.1"/>
    <property type="match status" value="1"/>
</dbReference>
<evidence type="ECO:0000256" key="1">
    <source>
        <dbReference type="ARBA" id="ARBA00000085"/>
    </source>
</evidence>
<dbReference type="RefSeq" id="WP_301165558.1">
    <property type="nucleotide sequence ID" value="NZ_JAUHTR010000003.1"/>
</dbReference>
<evidence type="ECO:0000313" key="16">
    <source>
        <dbReference type="EMBL" id="MDN4524514.1"/>
    </source>
</evidence>
<dbReference type="EC" id="2.7.13.3" evidence="3"/>
<evidence type="ECO:0000256" key="7">
    <source>
        <dbReference type="ARBA" id="ARBA00022692"/>
    </source>
</evidence>
<dbReference type="Gene3D" id="3.30.565.10">
    <property type="entry name" value="Histidine kinase-like ATPase, C-terminal domain"/>
    <property type="match status" value="1"/>
</dbReference>
<dbReference type="PROSITE" id="PS50109">
    <property type="entry name" value="HIS_KIN"/>
    <property type="match status" value="1"/>
</dbReference>
<dbReference type="PANTHER" id="PTHR43547">
    <property type="entry name" value="TWO-COMPONENT HISTIDINE KINASE"/>
    <property type="match status" value="1"/>
</dbReference>
<protein>
    <recommendedName>
        <fullName evidence="3">histidine kinase</fullName>
        <ecNumber evidence="3">2.7.13.3</ecNumber>
    </recommendedName>
</protein>
<dbReference type="SMART" id="SM00387">
    <property type="entry name" value="HATPase_c"/>
    <property type="match status" value="1"/>
</dbReference>
<keyword evidence="9 16" id="KW-0418">Kinase</keyword>
<dbReference type="Proteomes" id="UP001172721">
    <property type="component" value="Unassembled WGS sequence"/>
</dbReference>
<dbReference type="InterPro" id="IPR039506">
    <property type="entry name" value="SPOB_a"/>
</dbReference>
<evidence type="ECO:0000256" key="8">
    <source>
        <dbReference type="ARBA" id="ARBA00022741"/>
    </source>
</evidence>
<comment type="caution">
    <text evidence="16">The sequence shown here is derived from an EMBL/GenBank/DDBJ whole genome shotgun (WGS) entry which is preliminary data.</text>
</comment>
<dbReference type="Pfam" id="PF00989">
    <property type="entry name" value="PAS"/>
    <property type="match status" value="1"/>
</dbReference>
<dbReference type="PANTHER" id="PTHR43547:SF10">
    <property type="entry name" value="SENSOR HISTIDINE KINASE DCUS"/>
    <property type="match status" value="1"/>
</dbReference>
<keyword evidence="11 14" id="KW-1133">Transmembrane helix</keyword>
<evidence type="ECO:0000256" key="3">
    <source>
        <dbReference type="ARBA" id="ARBA00012438"/>
    </source>
</evidence>
<evidence type="ECO:0000313" key="17">
    <source>
        <dbReference type="Proteomes" id="UP001172721"/>
    </source>
</evidence>
<evidence type="ECO:0000256" key="4">
    <source>
        <dbReference type="ARBA" id="ARBA00022475"/>
    </source>
</evidence>
<comment type="catalytic activity">
    <reaction evidence="1">
        <text>ATP + protein L-histidine = ADP + protein N-phospho-L-histidine.</text>
        <dbReference type="EC" id="2.7.13.3"/>
    </reaction>
</comment>
<keyword evidence="7 14" id="KW-0812">Transmembrane</keyword>
<evidence type="ECO:0000256" key="11">
    <source>
        <dbReference type="ARBA" id="ARBA00022989"/>
    </source>
</evidence>
<dbReference type="Gene3D" id="3.30.450.20">
    <property type="entry name" value="PAS domain"/>
    <property type="match status" value="2"/>
</dbReference>
<comment type="subcellular location">
    <subcellularLocation>
        <location evidence="2">Cell membrane</location>
        <topology evidence="2">Multi-pass membrane protein</topology>
    </subcellularLocation>
</comment>
<evidence type="ECO:0000256" key="5">
    <source>
        <dbReference type="ARBA" id="ARBA00022553"/>
    </source>
</evidence>
<dbReference type="InterPro" id="IPR013767">
    <property type="entry name" value="PAS_fold"/>
</dbReference>
<dbReference type="SUPFAM" id="SSF55785">
    <property type="entry name" value="PYP-like sensor domain (PAS domain)"/>
    <property type="match status" value="1"/>
</dbReference>
<dbReference type="CDD" id="cd18773">
    <property type="entry name" value="PDC1_HK_sensor"/>
    <property type="match status" value="1"/>
</dbReference>
<dbReference type="GO" id="GO:0016491">
    <property type="term" value="F:oxidoreductase activity"/>
    <property type="evidence" value="ECO:0007669"/>
    <property type="project" value="UniProtKB-KW"/>
</dbReference>
<feature type="transmembrane region" description="Helical" evidence="14">
    <location>
        <begin position="12"/>
        <end position="33"/>
    </location>
</feature>
<organism evidence="16 17">
    <name type="scientific">Fictibacillus fluitans</name>
    <dbReference type="NCBI Taxonomy" id="3058422"/>
    <lineage>
        <taxon>Bacteria</taxon>
        <taxon>Bacillati</taxon>
        <taxon>Bacillota</taxon>
        <taxon>Bacilli</taxon>
        <taxon>Bacillales</taxon>
        <taxon>Fictibacillaceae</taxon>
        <taxon>Fictibacillus</taxon>
    </lineage>
</organism>
<sequence length="536" mass="59018">MEMRKGKWSLQFTIMIMVCLVVALSLFVTDILISRTVSETIEKSQGEKAENIARTVARTPLVIGALTGDDPQRAVQRYTNSIRKATGVEFIVVMDNNGIRKTHPDPSKIGRKFEGGDEGQVLKGKEHISISKGTLGKSLRSFTPVYDEKGKQAGAVAVGISLQTVQEAVFKNRLNIYTGTLFGILAGILGAVLLARYIKTILFGLEPVAIAKLLKERSAILQSVHEGIIAVDPDSRITLVNKAAMNTLKKAGISDNPLGKRAEYFFTASKLEKVLKTGKEDLNEEMDLKGTHLLVNRLPVIVNDQIVGAVSTFRDKTEVQQLAVQLTGVRMYAEALRAQSHEFMNKLHVVLGMVHMKDYDQLSHYISDLVGRSKDEMNSITEYIKDPVLAGFLIGKMSHARERGARLYVFSDFPLPEPADSEITHELITIVGNLIDNAVDAVEKRPAKSIDVMFDYADEILTVEVRDTGTGISTTDLDNIFTKGYSTKGENRGIGLHLLKESLTKLGGELDYSSKVGEGTKFVVYIPYKAKGIQDD</sequence>
<evidence type="ECO:0000256" key="2">
    <source>
        <dbReference type="ARBA" id="ARBA00004651"/>
    </source>
</evidence>
<evidence type="ECO:0000256" key="9">
    <source>
        <dbReference type="ARBA" id="ARBA00022777"/>
    </source>
</evidence>
<keyword evidence="8" id="KW-0547">Nucleotide-binding</keyword>
<keyword evidence="17" id="KW-1185">Reference proteome</keyword>
<reference evidence="16" key="1">
    <citation type="submission" date="2023-07" db="EMBL/GenBank/DDBJ databases">
        <title>Fictibacillus sp. isolated from freshwater pond.</title>
        <authorList>
            <person name="Kirdat K."/>
            <person name="Bhat A."/>
            <person name="Mourya A."/>
            <person name="Yadav A."/>
        </authorList>
    </citation>
    <scope>NUCLEOTIDE SEQUENCE</scope>
    <source>
        <strain evidence="16">NE201</strain>
    </source>
</reference>
<dbReference type="InterPro" id="IPR004358">
    <property type="entry name" value="Sig_transdc_His_kin-like_C"/>
</dbReference>
<dbReference type="InterPro" id="IPR029151">
    <property type="entry name" value="Sensor-like_sf"/>
</dbReference>
<feature type="domain" description="Histidine kinase" evidence="15">
    <location>
        <begin position="317"/>
        <end position="530"/>
    </location>
</feature>
<dbReference type="Pfam" id="PF14689">
    <property type="entry name" value="SPOB_a"/>
    <property type="match status" value="1"/>
</dbReference>
<dbReference type="InterPro" id="IPR036890">
    <property type="entry name" value="HATPase_C_sf"/>
</dbReference>
<dbReference type="GO" id="GO:0004673">
    <property type="term" value="F:protein histidine kinase activity"/>
    <property type="evidence" value="ECO:0007669"/>
    <property type="project" value="UniProtKB-EC"/>
</dbReference>
<evidence type="ECO:0000256" key="13">
    <source>
        <dbReference type="ARBA" id="ARBA00023136"/>
    </source>
</evidence>
<evidence type="ECO:0000256" key="14">
    <source>
        <dbReference type="SAM" id="Phobius"/>
    </source>
</evidence>
<dbReference type="SUPFAM" id="SSF103190">
    <property type="entry name" value="Sensory domain-like"/>
    <property type="match status" value="1"/>
</dbReference>
<keyword evidence="4" id="KW-1003">Cell membrane</keyword>
<dbReference type="Pfam" id="PF02518">
    <property type="entry name" value="HATPase_c"/>
    <property type="match status" value="1"/>
</dbReference>
<dbReference type="InterPro" id="IPR005467">
    <property type="entry name" value="His_kinase_dom"/>
</dbReference>
<dbReference type="PRINTS" id="PR00344">
    <property type="entry name" value="BCTRLSENSOR"/>
</dbReference>
<proteinExistence type="predicted"/>
<accession>A0ABT8HUT6</accession>
<evidence type="ECO:0000256" key="12">
    <source>
        <dbReference type="ARBA" id="ARBA00023012"/>
    </source>
</evidence>
<keyword evidence="5" id="KW-0597">Phosphoprotein</keyword>
<dbReference type="InterPro" id="IPR016120">
    <property type="entry name" value="Sig_transdc_His_kin_SpoOB"/>
</dbReference>
<dbReference type="SUPFAM" id="SSF55890">
    <property type="entry name" value="Sporulation response regulatory protein Spo0B"/>
    <property type="match status" value="1"/>
</dbReference>
<dbReference type="SUPFAM" id="SSF55874">
    <property type="entry name" value="ATPase domain of HSP90 chaperone/DNA topoisomerase II/histidine kinase"/>
    <property type="match status" value="1"/>
</dbReference>
<keyword evidence="13 14" id="KW-0472">Membrane</keyword>